<dbReference type="NCBIfam" id="TIGR00043">
    <property type="entry name" value="rRNA maturation RNase YbeY"/>
    <property type="match status" value="1"/>
</dbReference>
<keyword evidence="2 7" id="KW-0540">Nuclease</keyword>
<accession>A0ABY7STC1</accession>
<evidence type="ECO:0000256" key="5">
    <source>
        <dbReference type="ARBA" id="ARBA00022801"/>
    </source>
</evidence>
<dbReference type="InterPro" id="IPR023091">
    <property type="entry name" value="MetalPrtase_cat_dom_sf_prd"/>
</dbReference>
<evidence type="ECO:0000256" key="3">
    <source>
        <dbReference type="ARBA" id="ARBA00022723"/>
    </source>
</evidence>
<dbReference type="Gene3D" id="3.40.390.30">
    <property type="entry name" value="Metalloproteases ('zincins'), catalytic domain"/>
    <property type="match status" value="1"/>
</dbReference>
<dbReference type="PROSITE" id="PS01306">
    <property type="entry name" value="UPF0054"/>
    <property type="match status" value="1"/>
</dbReference>
<evidence type="ECO:0000256" key="4">
    <source>
        <dbReference type="ARBA" id="ARBA00022759"/>
    </source>
</evidence>
<keyword evidence="5 7" id="KW-0378">Hydrolase</keyword>
<dbReference type="PANTHER" id="PTHR46986">
    <property type="entry name" value="ENDORIBONUCLEASE YBEY, CHLOROPLASTIC"/>
    <property type="match status" value="1"/>
</dbReference>
<evidence type="ECO:0000256" key="2">
    <source>
        <dbReference type="ARBA" id="ARBA00022722"/>
    </source>
</evidence>
<dbReference type="InterPro" id="IPR002036">
    <property type="entry name" value="YbeY"/>
</dbReference>
<dbReference type="InterPro" id="IPR020549">
    <property type="entry name" value="YbeY_CS"/>
</dbReference>
<dbReference type="SUPFAM" id="SSF55486">
    <property type="entry name" value="Metalloproteases ('zincins'), catalytic domain"/>
    <property type="match status" value="1"/>
</dbReference>
<name>A0ABY7STC1_9RHOB</name>
<comment type="subcellular location">
    <subcellularLocation>
        <location evidence="7">Cytoplasm</location>
    </subcellularLocation>
</comment>
<feature type="binding site" evidence="7">
    <location>
        <position position="134"/>
    </location>
    <ligand>
        <name>Zn(2+)</name>
        <dbReference type="ChEBI" id="CHEBI:29105"/>
        <note>catalytic</note>
    </ligand>
</feature>
<evidence type="ECO:0000256" key="6">
    <source>
        <dbReference type="ARBA" id="ARBA00022833"/>
    </source>
</evidence>
<keyword evidence="3 7" id="KW-0479">Metal-binding</keyword>
<keyword evidence="9" id="KW-1185">Reference proteome</keyword>
<organism evidence="8 9">
    <name type="scientific">Paracoccus stylophorae</name>
    <dbReference type="NCBI Taxonomy" id="659350"/>
    <lineage>
        <taxon>Bacteria</taxon>
        <taxon>Pseudomonadati</taxon>
        <taxon>Pseudomonadota</taxon>
        <taxon>Alphaproteobacteria</taxon>
        <taxon>Rhodobacterales</taxon>
        <taxon>Paracoccaceae</taxon>
        <taxon>Paracoccus</taxon>
    </lineage>
</organism>
<keyword evidence="7" id="KW-0690">Ribosome biogenesis</keyword>
<feature type="binding site" evidence="7">
    <location>
        <position position="128"/>
    </location>
    <ligand>
        <name>Zn(2+)</name>
        <dbReference type="ChEBI" id="CHEBI:29105"/>
        <note>catalytic</note>
    </ligand>
</feature>
<evidence type="ECO:0000256" key="1">
    <source>
        <dbReference type="ARBA" id="ARBA00010875"/>
    </source>
</evidence>
<dbReference type="Proteomes" id="UP001218412">
    <property type="component" value="Chromosome"/>
</dbReference>
<reference evidence="8 9" key="1">
    <citation type="submission" date="2021-01" db="EMBL/GenBank/DDBJ databases">
        <title>Biogeographic distribution of Paracoccus.</title>
        <authorList>
            <person name="Hollensteiner J."/>
            <person name="Leineberger J."/>
            <person name="Brinkhoff T."/>
            <person name="Daniel R."/>
        </authorList>
    </citation>
    <scope>NUCLEOTIDE SEQUENCE [LARGE SCALE GENOMIC DNA]</scope>
    <source>
        <strain evidence="8 9">LMG25392</strain>
    </source>
</reference>
<keyword evidence="4 7" id="KW-0255">Endonuclease</keyword>
<proteinExistence type="inferred from homology"/>
<evidence type="ECO:0000256" key="7">
    <source>
        <dbReference type="HAMAP-Rule" id="MF_00009"/>
    </source>
</evidence>
<keyword evidence="7" id="KW-0698">rRNA processing</keyword>
<dbReference type="RefSeq" id="WP_272857357.1">
    <property type="nucleotide sequence ID" value="NZ_CP067134.1"/>
</dbReference>
<dbReference type="Pfam" id="PF02130">
    <property type="entry name" value="YbeY"/>
    <property type="match status" value="1"/>
</dbReference>
<protein>
    <recommendedName>
        <fullName evidence="7">Endoribonuclease YbeY</fullName>
        <ecNumber evidence="7">3.1.-.-</ecNumber>
    </recommendedName>
</protein>
<evidence type="ECO:0000313" key="9">
    <source>
        <dbReference type="Proteomes" id="UP001218412"/>
    </source>
</evidence>
<keyword evidence="7" id="KW-0963">Cytoplasm</keyword>
<dbReference type="PANTHER" id="PTHR46986:SF1">
    <property type="entry name" value="ENDORIBONUCLEASE YBEY, CHLOROPLASTIC"/>
    <property type="match status" value="1"/>
</dbReference>
<keyword evidence="6 7" id="KW-0862">Zinc</keyword>
<dbReference type="HAMAP" id="MF_00009">
    <property type="entry name" value="Endoribonucl_YbeY"/>
    <property type="match status" value="1"/>
</dbReference>
<sequence>MPDETETDCVIEDDRWQTAGLPALAERAVAAALGWHGIGGDVVVMGCDDARIAALNADFRGKPQATNVLSWPAVEHVPHEPGARPDLPDQDELGDIAIAFDTCAAEARAQDKLLADHVTHLLVHATLHLLGYDHLDDADAETMETVERSILQTLDIPDPYHAPDPYHEKVR</sequence>
<comment type="function">
    <text evidence="7">Single strand-specific metallo-endoribonuclease involved in late-stage 70S ribosome quality control and in maturation of the 3' terminus of the 16S rRNA.</text>
</comment>
<feature type="binding site" evidence="7">
    <location>
        <position position="124"/>
    </location>
    <ligand>
        <name>Zn(2+)</name>
        <dbReference type="ChEBI" id="CHEBI:29105"/>
        <note>catalytic</note>
    </ligand>
</feature>
<gene>
    <name evidence="7 8" type="primary">ybeY</name>
    <name evidence="8" type="ORF">JHW45_08875</name>
</gene>
<evidence type="ECO:0000313" key="8">
    <source>
        <dbReference type="EMBL" id="WCR09247.1"/>
    </source>
</evidence>
<comment type="similarity">
    <text evidence="1 7">Belongs to the endoribonuclease YbeY family.</text>
</comment>
<dbReference type="EC" id="3.1.-.-" evidence="7"/>
<dbReference type="EMBL" id="CP067134">
    <property type="protein sequence ID" value="WCR09247.1"/>
    <property type="molecule type" value="Genomic_DNA"/>
</dbReference>
<comment type="cofactor">
    <cofactor evidence="7">
        <name>Zn(2+)</name>
        <dbReference type="ChEBI" id="CHEBI:29105"/>
    </cofactor>
    <text evidence="7">Binds 1 zinc ion.</text>
</comment>